<organism evidence="3 4">
    <name type="scientific">Linum trigynum</name>
    <dbReference type="NCBI Taxonomy" id="586398"/>
    <lineage>
        <taxon>Eukaryota</taxon>
        <taxon>Viridiplantae</taxon>
        <taxon>Streptophyta</taxon>
        <taxon>Embryophyta</taxon>
        <taxon>Tracheophyta</taxon>
        <taxon>Spermatophyta</taxon>
        <taxon>Magnoliopsida</taxon>
        <taxon>eudicotyledons</taxon>
        <taxon>Gunneridae</taxon>
        <taxon>Pentapetalae</taxon>
        <taxon>rosids</taxon>
        <taxon>fabids</taxon>
        <taxon>Malpighiales</taxon>
        <taxon>Linaceae</taxon>
        <taxon>Linum</taxon>
    </lineage>
</organism>
<evidence type="ECO:0000313" key="4">
    <source>
        <dbReference type="Proteomes" id="UP001497516"/>
    </source>
</evidence>
<dbReference type="Pfam" id="PF13456">
    <property type="entry name" value="RVT_3"/>
    <property type="match status" value="1"/>
</dbReference>
<dbReference type="InterPro" id="IPR026960">
    <property type="entry name" value="RVT-Znf"/>
</dbReference>
<dbReference type="InterPro" id="IPR002156">
    <property type="entry name" value="RNaseH_domain"/>
</dbReference>
<dbReference type="EMBL" id="OZ034818">
    <property type="protein sequence ID" value="CAL1389644.1"/>
    <property type="molecule type" value="Genomic_DNA"/>
</dbReference>
<dbReference type="PANTHER" id="PTHR47074">
    <property type="entry name" value="BNAC02G40300D PROTEIN"/>
    <property type="match status" value="1"/>
</dbReference>
<dbReference type="InterPro" id="IPR036397">
    <property type="entry name" value="RNaseH_sf"/>
</dbReference>
<dbReference type="Proteomes" id="UP001497516">
    <property type="component" value="Chromosome 5"/>
</dbReference>
<gene>
    <name evidence="3" type="ORF">LTRI10_LOCUS30488</name>
</gene>
<dbReference type="SUPFAM" id="SSF53098">
    <property type="entry name" value="Ribonuclease H-like"/>
    <property type="match status" value="1"/>
</dbReference>
<reference evidence="3 4" key="1">
    <citation type="submission" date="2024-04" db="EMBL/GenBank/DDBJ databases">
        <authorList>
            <person name="Fracassetti M."/>
        </authorList>
    </citation>
    <scope>NUCLEOTIDE SEQUENCE [LARGE SCALE GENOMIC DNA]</scope>
</reference>
<evidence type="ECO:0000313" key="3">
    <source>
        <dbReference type="EMBL" id="CAL1389644.1"/>
    </source>
</evidence>
<dbReference type="Gene3D" id="3.30.420.10">
    <property type="entry name" value="Ribonuclease H-like superfamily/Ribonuclease H"/>
    <property type="match status" value="1"/>
</dbReference>
<dbReference type="InterPro" id="IPR044730">
    <property type="entry name" value="RNase_H-like_dom_plant"/>
</dbReference>
<feature type="domain" description="Reverse transcriptase zinc-binding" evidence="2">
    <location>
        <begin position="28"/>
        <end position="120"/>
    </location>
</feature>
<dbReference type="CDD" id="cd06222">
    <property type="entry name" value="RNase_H_like"/>
    <property type="match status" value="1"/>
</dbReference>
<dbReference type="GO" id="GO:0003676">
    <property type="term" value="F:nucleic acid binding"/>
    <property type="evidence" value="ECO:0007669"/>
    <property type="project" value="InterPro"/>
</dbReference>
<keyword evidence="4" id="KW-1185">Reference proteome</keyword>
<proteinExistence type="predicted"/>
<name>A0AAV2EUN6_9ROSI</name>
<sequence length="374" mass="43217">MVQAIRAIPIRSGEADELIWQHSSNGEYTVKEGYRVWLEQSMAQKGVQGSSEGGFWKKLWSMKVPPKVRHFLWKFANDILPTGDRVSRKSDRWSEKCPFCDDRETQLHAFVECAWGSRIWRQSQCADLYMLHDGGTTVEWLKKAREKAGEDWFEEWSVLLWFLWKERNAQLFNGLKTAEEEIVQRAKIFLDDYREHQERRIATQRETGDRKWRKPPTGRVMVNTDAGILQEGGIGLGVVMRDENGSFVLATAKRVKGEFTVEMAEALALEMRAQLVQQFHVQNPIMATDCLQLVHLLTETSSSRSEVGVLCRNIRRLVDERQGSFSHVYREANEAAHILAHARTRWDERVVWLDRPPICIVDQVSMDNVAADSI</sequence>
<dbReference type="AlphaFoldDB" id="A0AAV2EUN6"/>
<evidence type="ECO:0000259" key="2">
    <source>
        <dbReference type="Pfam" id="PF13966"/>
    </source>
</evidence>
<feature type="domain" description="RNase H type-1" evidence="1">
    <location>
        <begin position="223"/>
        <end position="341"/>
    </location>
</feature>
<evidence type="ECO:0000259" key="1">
    <source>
        <dbReference type="Pfam" id="PF13456"/>
    </source>
</evidence>
<dbReference type="GO" id="GO:0004523">
    <property type="term" value="F:RNA-DNA hybrid ribonuclease activity"/>
    <property type="evidence" value="ECO:0007669"/>
    <property type="project" value="InterPro"/>
</dbReference>
<dbReference type="Pfam" id="PF13966">
    <property type="entry name" value="zf-RVT"/>
    <property type="match status" value="1"/>
</dbReference>
<protein>
    <submittedName>
        <fullName evidence="3">Uncharacterized protein</fullName>
    </submittedName>
</protein>
<dbReference type="PANTHER" id="PTHR47074:SF48">
    <property type="entry name" value="POLYNUCLEOTIDYL TRANSFERASE, RIBONUCLEASE H-LIKE SUPERFAMILY PROTEIN"/>
    <property type="match status" value="1"/>
</dbReference>
<accession>A0AAV2EUN6</accession>
<dbReference type="InterPro" id="IPR052929">
    <property type="entry name" value="RNase_H-like_EbsB-rel"/>
</dbReference>
<dbReference type="InterPro" id="IPR012337">
    <property type="entry name" value="RNaseH-like_sf"/>
</dbReference>